<sequence length="322" mass="34397">MHAVAMMLLLLHGTTAQDGSYSEITSGLGLSIRVQYPSTASEGVPLVVFLHGTKIDPSWGDTDALAQFAAQEMGVAFALLEWPNWDGSDYNFDGFSVEYYCNATADKAAQLFGHTETTSLSALCALEAIDCSKGVGVAGYSQGAAIGSMAAALDDRVTAFFSIALNTVVVYADLEEATCHRDATLPPSARRYLHGGADADWNPEQVPLPAPYNDDLEVGIYSLVATSGYDCGDQLDCLQPDGSGYFIVPGVDHFDIYAFSFDEWTGEGMAAFGPMLNGLVWLMARATTDAPGCPCPAGSRRELLFGSDFLRVPLGPDRAPWR</sequence>
<dbReference type="RefSeq" id="XP_005776374.1">
    <property type="nucleotide sequence ID" value="XM_005776317.1"/>
</dbReference>
<dbReference type="Proteomes" id="UP000013827">
    <property type="component" value="Unassembled WGS sequence"/>
</dbReference>
<dbReference type="InterPro" id="IPR029058">
    <property type="entry name" value="AB_hydrolase_fold"/>
</dbReference>
<evidence type="ECO:0000256" key="1">
    <source>
        <dbReference type="SAM" id="SignalP"/>
    </source>
</evidence>
<dbReference type="KEGG" id="ehx:EMIHUDRAFT_206944"/>
<dbReference type="AlphaFoldDB" id="A0A0D3JKB0"/>
<reference evidence="3" key="1">
    <citation type="journal article" date="2013" name="Nature">
        <title>Pan genome of the phytoplankton Emiliania underpins its global distribution.</title>
        <authorList>
            <person name="Read B.A."/>
            <person name="Kegel J."/>
            <person name="Klute M.J."/>
            <person name="Kuo A."/>
            <person name="Lefebvre S.C."/>
            <person name="Maumus F."/>
            <person name="Mayer C."/>
            <person name="Miller J."/>
            <person name="Monier A."/>
            <person name="Salamov A."/>
            <person name="Young J."/>
            <person name="Aguilar M."/>
            <person name="Claverie J.M."/>
            <person name="Frickenhaus S."/>
            <person name="Gonzalez K."/>
            <person name="Herman E.K."/>
            <person name="Lin Y.C."/>
            <person name="Napier J."/>
            <person name="Ogata H."/>
            <person name="Sarno A.F."/>
            <person name="Shmutz J."/>
            <person name="Schroeder D."/>
            <person name="de Vargas C."/>
            <person name="Verret F."/>
            <person name="von Dassow P."/>
            <person name="Valentin K."/>
            <person name="Van de Peer Y."/>
            <person name="Wheeler G."/>
            <person name="Dacks J.B."/>
            <person name="Delwiche C.F."/>
            <person name="Dyhrman S.T."/>
            <person name="Glockner G."/>
            <person name="John U."/>
            <person name="Richards T."/>
            <person name="Worden A.Z."/>
            <person name="Zhang X."/>
            <person name="Grigoriev I.V."/>
            <person name="Allen A.E."/>
            <person name="Bidle K."/>
            <person name="Borodovsky M."/>
            <person name="Bowler C."/>
            <person name="Brownlee C."/>
            <person name="Cock J.M."/>
            <person name="Elias M."/>
            <person name="Gladyshev V.N."/>
            <person name="Groth M."/>
            <person name="Guda C."/>
            <person name="Hadaegh A."/>
            <person name="Iglesias-Rodriguez M.D."/>
            <person name="Jenkins J."/>
            <person name="Jones B.M."/>
            <person name="Lawson T."/>
            <person name="Leese F."/>
            <person name="Lindquist E."/>
            <person name="Lobanov A."/>
            <person name="Lomsadze A."/>
            <person name="Malik S.B."/>
            <person name="Marsh M.E."/>
            <person name="Mackinder L."/>
            <person name="Mock T."/>
            <person name="Mueller-Roeber B."/>
            <person name="Pagarete A."/>
            <person name="Parker M."/>
            <person name="Probert I."/>
            <person name="Quesneville H."/>
            <person name="Raines C."/>
            <person name="Rensing S.A."/>
            <person name="Riano-Pachon D.M."/>
            <person name="Richier S."/>
            <person name="Rokitta S."/>
            <person name="Shiraiwa Y."/>
            <person name="Soanes D.M."/>
            <person name="van der Giezen M."/>
            <person name="Wahlund T.M."/>
            <person name="Williams B."/>
            <person name="Wilson W."/>
            <person name="Wolfe G."/>
            <person name="Wurch L.L."/>
        </authorList>
    </citation>
    <scope>NUCLEOTIDE SEQUENCE</scope>
</reference>
<feature type="signal peptide" evidence="1">
    <location>
        <begin position="1"/>
        <end position="16"/>
    </location>
</feature>
<dbReference type="EnsemblProtists" id="EOD23945">
    <property type="protein sequence ID" value="EOD23945"/>
    <property type="gene ID" value="EMIHUDRAFT_206944"/>
</dbReference>
<proteinExistence type="predicted"/>
<feature type="chain" id="PRO_5044267583" evidence="1">
    <location>
        <begin position="17"/>
        <end position="322"/>
    </location>
</feature>
<keyword evidence="1" id="KW-0732">Signal</keyword>
<organism evidence="2 3">
    <name type="scientific">Emiliania huxleyi (strain CCMP1516)</name>
    <dbReference type="NCBI Taxonomy" id="280463"/>
    <lineage>
        <taxon>Eukaryota</taxon>
        <taxon>Haptista</taxon>
        <taxon>Haptophyta</taxon>
        <taxon>Prymnesiophyceae</taxon>
        <taxon>Isochrysidales</taxon>
        <taxon>Noelaerhabdaceae</taxon>
        <taxon>Emiliania</taxon>
    </lineage>
</organism>
<dbReference type="Gene3D" id="3.40.50.1820">
    <property type="entry name" value="alpha/beta hydrolase"/>
    <property type="match status" value="1"/>
</dbReference>
<dbReference type="PaxDb" id="2903-EOD23945"/>
<name>A0A0D3JKB0_EMIH1</name>
<evidence type="ECO:0000313" key="3">
    <source>
        <dbReference type="Proteomes" id="UP000013827"/>
    </source>
</evidence>
<dbReference type="SUPFAM" id="SSF53474">
    <property type="entry name" value="alpha/beta-Hydrolases"/>
    <property type="match status" value="1"/>
</dbReference>
<dbReference type="HOGENOM" id="CLU_864459_0_0_1"/>
<evidence type="ECO:0000313" key="2">
    <source>
        <dbReference type="EnsemblProtists" id="EOD23945"/>
    </source>
</evidence>
<protein>
    <submittedName>
        <fullName evidence="2">Uncharacterized protein</fullName>
    </submittedName>
</protein>
<accession>A0A0D3JKB0</accession>
<keyword evidence="3" id="KW-1185">Reference proteome</keyword>
<dbReference type="GeneID" id="17269491"/>
<reference evidence="2" key="2">
    <citation type="submission" date="2024-10" db="UniProtKB">
        <authorList>
            <consortium name="EnsemblProtists"/>
        </authorList>
    </citation>
    <scope>IDENTIFICATION</scope>
</reference>